<name>H0FYP1_RHIML</name>
<sequence>MPITRTAGGSSGQANSHGRLNDGTVVAAQQVFDMMDAVDHYITRPTVAIIGGGFTGAVVATHLARDRAMDGWQIAVFEPRERLGCGLAYDTAEPAHRVNVPAARMSIDPDDPDHFMRWLELRGEPRDDPEALARDGHLYPARQLFGRYVAEAIAPFLEHGRIAHHRERVIAVERQGAAWAVRGDGGTLSRADVLVVATTHPAPEAPAGIGAVLAGHPRFVPDSTEPDALDRIRSGDRVLIIGTGLTSADVIATLRRRGHKGPITAFSRRGLRSRGHADRAQDPYGDFVSRPWRSAAKLLSQVRRTILDAEAEGFTWHAVLDALRAQGGEIWRNLPMTERRRLVRHVRPFWDVHRFRVAPQIDAVVSAGLRDGDIRVLAGSIAHIARVGKNVAVTFRRRRAGGTEEGEFDAVVITTGPAHRSILQSQSWLESLGAAGYLRPDTVGLGLACSETSRALDSEGREVDDLFVAGPLARGTFGELMGLPQVNDHAIFVAAQIAALAQARRLHRGARPHSAAAPAG</sequence>
<dbReference type="SUPFAM" id="SSF51905">
    <property type="entry name" value="FAD/NAD(P)-binding domain"/>
    <property type="match status" value="2"/>
</dbReference>
<reference evidence="3 4" key="1">
    <citation type="journal article" date="2012" name="J. Bacteriol.">
        <title>Draft Genome Sequence of Sinorhizobium meliloti CCNWSX0020, a Nitrogen-Fixing Symbiont with Copper Tolerance Capability Isolated from Lead-Zinc Mine Tailings.</title>
        <authorList>
            <person name="Li Z."/>
            <person name="Ma Z."/>
            <person name="Hao X."/>
            <person name="Wei G."/>
        </authorList>
    </citation>
    <scope>NUCLEOTIDE SEQUENCE [LARGE SCALE GENOMIC DNA]</scope>
    <source>
        <strain evidence="3 4">CCNWSX0020</strain>
    </source>
</reference>
<evidence type="ECO:0000256" key="1">
    <source>
        <dbReference type="SAM" id="MobiDB-lite"/>
    </source>
</evidence>
<dbReference type="InterPro" id="IPR052189">
    <property type="entry name" value="L-asp_N-monooxygenase_NS-form"/>
</dbReference>
<protein>
    <recommendedName>
        <fullName evidence="2">FAD-dependent urate hydroxylase HpyO/Asp monooxygenase CreE-like FAD/NAD(P)-binding domain-containing protein</fullName>
    </recommendedName>
</protein>
<proteinExistence type="predicted"/>
<feature type="region of interest" description="Disordered" evidence="1">
    <location>
        <begin position="1"/>
        <end position="20"/>
    </location>
</feature>
<dbReference type="Gene3D" id="3.50.50.60">
    <property type="entry name" value="FAD/NAD(P)-binding domain"/>
    <property type="match status" value="1"/>
</dbReference>
<dbReference type="PANTHER" id="PTHR40254:SF1">
    <property type="entry name" value="BLR0577 PROTEIN"/>
    <property type="match status" value="1"/>
</dbReference>
<dbReference type="EMBL" id="AGVV01000018">
    <property type="protein sequence ID" value="EHK77774.1"/>
    <property type="molecule type" value="Genomic_DNA"/>
</dbReference>
<accession>H0FYP1</accession>
<gene>
    <name evidence="3" type="ORF">SM0020_11725</name>
</gene>
<dbReference type="Proteomes" id="UP000004038">
    <property type="component" value="Unassembled WGS sequence"/>
</dbReference>
<dbReference type="InterPro" id="IPR038732">
    <property type="entry name" value="HpyO/CreE_NAD-binding"/>
</dbReference>
<evidence type="ECO:0000313" key="4">
    <source>
        <dbReference type="Proteomes" id="UP000004038"/>
    </source>
</evidence>
<dbReference type="AlphaFoldDB" id="H0FYP1"/>
<dbReference type="InterPro" id="IPR036188">
    <property type="entry name" value="FAD/NAD-bd_sf"/>
</dbReference>
<dbReference type="PANTHER" id="PTHR40254">
    <property type="entry name" value="BLR0577 PROTEIN"/>
    <property type="match status" value="1"/>
</dbReference>
<dbReference type="PATRIC" id="fig|1107881.3.peg.2374"/>
<dbReference type="Pfam" id="PF13454">
    <property type="entry name" value="NAD_binding_9"/>
    <property type="match status" value="1"/>
</dbReference>
<feature type="domain" description="FAD-dependent urate hydroxylase HpyO/Asp monooxygenase CreE-like FAD/NAD(P)-binding" evidence="2">
    <location>
        <begin position="48"/>
        <end position="200"/>
    </location>
</feature>
<organism evidence="3 4">
    <name type="scientific">Sinorhizobium meliloti CCNWSX0020</name>
    <dbReference type="NCBI Taxonomy" id="1107881"/>
    <lineage>
        <taxon>Bacteria</taxon>
        <taxon>Pseudomonadati</taxon>
        <taxon>Pseudomonadota</taxon>
        <taxon>Alphaproteobacteria</taxon>
        <taxon>Hyphomicrobiales</taxon>
        <taxon>Rhizobiaceae</taxon>
        <taxon>Sinorhizobium/Ensifer group</taxon>
        <taxon>Sinorhizobium</taxon>
    </lineage>
</organism>
<evidence type="ECO:0000313" key="3">
    <source>
        <dbReference type="EMBL" id="EHK77774.1"/>
    </source>
</evidence>
<evidence type="ECO:0000259" key="2">
    <source>
        <dbReference type="Pfam" id="PF13454"/>
    </source>
</evidence>